<dbReference type="InterPro" id="IPR029063">
    <property type="entry name" value="SAM-dependent_MTases_sf"/>
</dbReference>
<feature type="domain" description="Methyltransferase" evidence="4">
    <location>
        <begin position="46"/>
        <end position="141"/>
    </location>
</feature>
<accession>A0A562RS84</accession>
<dbReference type="EMBL" id="VLLC01000014">
    <property type="protein sequence ID" value="TWI71230.1"/>
    <property type="molecule type" value="Genomic_DNA"/>
</dbReference>
<dbReference type="GO" id="GO:0032259">
    <property type="term" value="P:methylation"/>
    <property type="evidence" value="ECO:0007669"/>
    <property type="project" value="UniProtKB-KW"/>
</dbReference>
<dbReference type="SUPFAM" id="SSF53335">
    <property type="entry name" value="S-adenosyl-L-methionine-dependent methyltransferases"/>
    <property type="match status" value="1"/>
</dbReference>
<dbReference type="OrthoDB" id="9809392at2"/>
<sequence>MKEKVAAAFSANARTYNEHARVQRRASEIFLDYLKEFEGSLPAGPVLEIGCGTGFVTGGLLNLSGQRHHVITDLAPAMVRLCEETLGRDFPEASMEFLVMDGEALQEKSSFGLVVSGFTIQWFSSLGASLENLVESLVPGGLLALSFQGEGSFEEWKKICEKENLPFSANPLPDGRTVAQILQRAGCHVKIFSGRMVETHPSPKHFFRSLGAIGAGTSLSEEKRDPMLLSRIMKAWTRACGGRPVEVSYRMHFVFAVKQEDERAARNKSILHPPFPLAEASEAEGLGEGSTDLPLPVTVAEVPEARGLGEGSANLPLPLAVAEAPEAEGRGEGSFSGRMQPGKQPEEKKGYIEWQTFPDVFL</sequence>
<name>A0A562RS84_9BACT</name>
<feature type="region of interest" description="Disordered" evidence="3">
    <location>
        <begin position="324"/>
        <end position="351"/>
    </location>
</feature>
<dbReference type="PANTHER" id="PTHR43861:SF1">
    <property type="entry name" value="TRANS-ACONITATE 2-METHYLTRANSFERASE"/>
    <property type="match status" value="1"/>
</dbReference>
<keyword evidence="1 5" id="KW-0489">Methyltransferase</keyword>
<evidence type="ECO:0000256" key="2">
    <source>
        <dbReference type="ARBA" id="ARBA00022679"/>
    </source>
</evidence>
<protein>
    <submittedName>
        <fullName evidence="5">Malonyl-ACP O-methyltransferase BioC</fullName>
    </submittedName>
</protein>
<evidence type="ECO:0000256" key="1">
    <source>
        <dbReference type="ARBA" id="ARBA00022603"/>
    </source>
</evidence>
<dbReference type="CDD" id="cd02440">
    <property type="entry name" value="AdoMet_MTases"/>
    <property type="match status" value="1"/>
</dbReference>
<dbReference type="Proteomes" id="UP000318307">
    <property type="component" value="Unassembled WGS sequence"/>
</dbReference>
<dbReference type="Pfam" id="PF13649">
    <property type="entry name" value="Methyltransf_25"/>
    <property type="match status" value="1"/>
</dbReference>
<keyword evidence="2 5" id="KW-0808">Transferase</keyword>
<evidence type="ECO:0000259" key="4">
    <source>
        <dbReference type="Pfam" id="PF13649"/>
    </source>
</evidence>
<organism evidence="5 6">
    <name type="scientific">Desulfobotulus alkaliphilus</name>
    <dbReference type="NCBI Taxonomy" id="622671"/>
    <lineage>
        <taxon>Bacteria</taxon>
        <taxon>Pseudomonadati</taxon>
        <taxon>Thermodesulfobacteriota</taxon>
        <taxon>Desulfobacteria</taxon>
        <taxon>Desulfobacterales</taxon>
        <taxon>Desulfobacteraceae</taxon>
        <taxon>Desulfobotulus</taxon>
    </lineage>
</organism>
<evidence type="ECO:0000256" key="3">
    <source>
        <dbReference type="SAM" id="MobiDB-lite"/>
    </source>
</evidence>
<gene>
    <name evidence="5" type="ORF">LZ24_02030</name>
</gene>
<evidence type="ECO:0000313" key="5">
    <source>
        <dbReference type="EMBL" id="TWI71230.1"/>
    </source>
</evidence>
<reference evidence="5 6" key="1">
    <citation type="submission" date="2019-07" db="EMBL/GenBank/DDBJ databases">
        <title>Genome sequencing of 100 strains of the haloalkaliphilic chemolithoautotrophic sulfur-oxidizing bacterium Thioalkalivibrio.</title>
        <authorList>
            <person name="Muyzer G."/>
        </authorList>
    </citation>
    <scope>NUCLEOTIDE SEQUENCE [LARGE SCALE GENOMIC DNA]</scope>
    <source>
        <strain evidence="5 6">ASO4-4</strain>
    </source>
</reference>
<dbReference type="Gene3D" id="3.40.50.150">
    <property type="entry name" value="Vaccinia Virus protein VP39"/>
    <property type="match status" value="1"/>
</dbReference>
<evidence type="ECO:0000313" key="6">
    <source>
        <dbReference type="Proteomes" id="UP000318307"/>
    </source>
</evidence>
<comment type="caution">
    <text evidence="5">The sequence shown here is derived from an EMBL/GenBank/DDBJ whole genome shotgun (WGS) entry which is preliminary data.</text>
</comment>
<dbReference type="RefSeq" id="WP_144685065.1">
    <property type="nucleotide sequence ID" value="NZ_VLLC01000014.1"/>
</dbReference>
<dbReference type="AlphaFoldDB" id="A0A562RS84"/>
<dbReference type="PANTHER" id="PTHR43861">
    <property type="entry name" value="TRANS-ACONITATE 2-METHYLTRANSFERASE-RELATED"/>
    <property type="match status" value="1"/>
</dbReference>
<proteinExistence type="predicted"/>
<keyword evidence="6" id="KW-1185">Reference proteome</keyword>
<dbReference type="GO" id="GO:0008168">
    <property type="term" value="F:methyltransferase activity"/>
    <property type="evidence" value="ECO:0007669"/>
    <property type="project" value="UniProtKB-KW"/>
</dbReference>
<dbReference type="InterPro" id="IPR041698">
    <property type="entry name" value="Methyltransf_25"/>
</dbReference>